<dbReference type="InterPro" id="IPR053714">
    <property type="entry name" value="Iso_Racemase_Enz_sf"/>
</dbReference>
<dbReference type="Gene3D" id="3.40.50.12500">
    <property type="match status" value="1"/>
</dbReference>
<dbReference type="AlphaFoldDB" id="A0A9P8XY03"/>
<comment type="similarity">
    <text evidence="1">Belongs to the HyuE racemase family.</text>
</comment>
<dbReference type="OrthoDB" id="412018at2759"/>
<dbReference type="GO" id="GO:0047661">
    <property type="term" value="F:amino-acid racemase activity"/>
    <property type="evidence" value="ECO:0007669"/>
    <property type="project" value="InterPro"/>
</dbReference>
<dbReference type="InterPro" id="IPR015942">
    <property type="entry name" value="Asp/Glu/hydantoin_racemase"/>
</dbReference>
<dbReference type="RefSeq" id="XP_046008927.1">
    <property type="nucleotide sequence ID" value="XM_046160399.1"/>
</dbReference>
<dbReference type="GeneID" id="70189945"/>
<proteinExistence type="inferred from homology"/>
<accession>A0A9P8XY03</accession>
<keyword evidence="3" id="KW-1185">Reference proteome</keyword>
<comment type="caution">
    <text evidence="2">The sequence shown here is derived from an EMBL/GenBank/DDBJ whole genome shotgun (WGS) entry which is preliminary data.</text>
</comment>
<protein>
    <submittedName>
        <fullName evidence="2">Asp/Glu/hydantoin racemase</fullName>
    </submittedName>
</protein>
<organism evidence="2 3">
    <name type="scientific">Microdochium trichocladiopsis</name>
    <dbReference type="NCBI Taxonomy" id="1682393"/>
    <lineage>
        <taxon>Eukaryota</taxon>
        <taxon>Fungi</taxon>
        <taxon>Dikarya</taxon>
        <taxon>Ascomycota</taxon>
        <taxon>Pezizomycotina</taxon>
        <taxon>Sordariomycetes</taxon>
        <taxon>Xylariomycetidae</taxon>
        <taxon>Xylariales</taxon>
        <taxon>Microdochiaceae</taxon>
        <taxon>Microdochium</taxon>
    </lineage>
</organism>
<dbReference type="Proteomes" id="UP000756346">
    <property type="component" value="Unassembled WGS sequence"/>
</dbReference>
<evidence type="ECO:0000313" key="2">
    <source>
        <dbReference type="EMBL" id="KAH7025710.1"/>
    </source>
</evidence>
<evidence type="ECO:0000256" key="1">
    <source>
        <dbReference type="ARBA" id="ARBA00038414"/>
    </source>
</evidence>
<dbReference type="Pfam" id="PF01177">
    <property type="entry name" value="Asp_Glu_race"/>
    <property type="match status" value="1"/>
</dbReference>
<gene>
    <name evidence="2" type="ORF">B0I36DRAFT_375796</name>
</gene>
<dbReference type="InterPro" id="IPR052186">
    <property type="entry name" value="Hydantoin_racemase-like"/>
</dbReference>
<dbReference type="PANTHER" id="PTHR28047">
    <property type="entry name" value="PROTEIN DCG1"/>
    <property type="match status" value="1"/>
</dbReference>
<sequence length="265" mass="28118">MSTDENIASHHKTKILVINPNSSKAMTDGMKHVVDACDLSPSTQVSFYTAPSSSSPPSIDDNEGIQQSSRAVLGDTALTSTLHEYDAAVVACYSVDPLVHELAHLAAAAAHTVTGIFEASITTALSLLQPAAQWGIVTTGGFWEDHLTQGVAGFLGQDVIYPSFAGVHTTGLNAGDFHKGVSKEEIERRLKSATKNCLNGGRTRVVIMGCAGMAGLEGIIRAAAAEEYGHEFAYGELHVLDAVRAGVMQVEQMVKLQRLLKQGEK</sequence>
<evidence type="ECO:0000313" key="3">
    <source>
        <dbReference type="Proteomes" id="UP000756346"/>
    </source>
</evidence>
<reference evidence="2" key="1">
    <citation type="journal article" date="2021" name="Nat. Commun.">
        <title>Genetic determinants of endophytism in the Arabidopsis root mycobiome.</title>
        <authorList>
            <person name="Mesny F."/>
            <person name="Miyauchi S."/>
            <person name="Thiergart T."/>
            <person name="Pickel B."/>
            <person name="Atanasova L."/>
            <person name="Karlsson M."/>
            <person name="Huettel B."/>
            <person name="Barry K.W."/>
            <person name="Haridas S."/>
            <person name="Chen C."/>
            <person name="Bauer D."/>
            <person name="Andreopoulos W."/>
            <person name="Pangilinan J."/>
            <person name="LaButti K."/>
            <person name="Riley R."/>
            <person name="Lipzen A."/>
            <person name="Clum A."/>
            <person name="Drula E."/>
            <person name="Henrissat B."/>
            <person name="Kohler A."/>
            <person name="Grigoriev I.V."/>
            <person name="Martin F.M."/>
            <person name="Hacquard S."/>
        </authorList>
    </citation>
    <scope>NUCLEOTIDE SEQUENCE</scope>
    <source>
        <strain evidence="2">MPI-CAGE-CH-0230</strain>
    </source>
</reference>
<dbReference type="PANTHER" id="PTHR28047:SF5">
    <property type="entry name" value="PROTEIN DCG1"/>
    <property type="match status" value="1"/>
</dbReference>
<name>A0A9P8XY03_9PEZI</name>
<dbReference type="EMBL" id="JAGTJQ010000008">
    <property type="protein sequence ID" value="KAH7025710.1"/>
    <property type="molecule type" value="Genomic_DNA"/>
</dbReference>